<gene>
    <name evidence="2" type="ORF">SAMN00777080_0278</name>
</gene>
<evidence type="ECO:0000256" key="1">
    <source>
        <dbReference type="SAM" id="MobiDB-lite"/>
    </source>
</evidence>
<dbReference type="AlphaFoldDB" id="A0A1W2GZH2"/>
<feature type="compositionally biased region" description="Low complexity" evidence="1">
    <location>
        <begin position="1"/>
        <end position="14"/>
    </location>
</feature>
<dbReference type="EMBL" id="LT838813">
    <property type="protein sequence ID" value="SMD41748.1"/>
    <property type="molecule type" value="Genomic_DNA"/>
</dbReference>
<evidence type="ECO:0000313" key="3">
    <source>
        <dbReference type="Proteomes" id="UP000192333"/>
    </source>
</evidence>
<feature type="region of interest" description="Disordered" evidence="1">
    <location>
        <begin position="1"/>
        <end position="32"/>
    </location>
</feature>
<keyword evidence="3" id="KW-1185">Reference proteome</keyword>
<accession>A0A1W2GZH2</accession>
<evidence type="ECO:0000313" key="2">
    <source>
        <dbReference type="EMBL" id="SMD41748.1"/>
    </source>
</evidence>
<sequence>MKALAAPAAQQKAKNNSPTKTDGTAGDSLTFKDNRKQTAIQLSIIQMASESKVASLGFINSNSKKTDQKANPSKKTKAIPFSFSSALIQNKEKEQKISSDKVFQLQKKQVFVTGLSHLVEKKGETIYGGNEKLEVLQGQELEISTNALKSRRGPNQEEYSALDKKGPHHYDWFKVYTVDGKDISDQNLYVRGDVFKSATAEKGSDRLGKTKSVVEAVTKVPATFIGNEGITGLADALNDKTIHTRTSGGPGATVEGKQHAANMGIVGDSITGVTGLLAMAHGFKSLGDPEATAADIFITIIDIEQGAMKTGEAVSKLVHTASGSTLATDASHFGSAFEGFGSAFGGIKEGFEAMRGVVNLINKHQDYSTEEKVQASAEIALHAMESAKSIVLSVKAFIELVNSTGASGHLMAAVPGLDIAISGGKMIMQGYYLAISNNNRRAMNIQRNKIAEALKIDKEDLKEASEFYRCKDAEIANIRQVILQDQSRLKNHELNTGKRFFKEKREVSFLKNRISDLKAKIKVLEAENHASISRSQVEDFTLATELRDANKKRVVRQGIHLATEMAKIAGSIATLTGMGAAGGAAVKGAAAAVDLALPATRMAKQAGRDRMARKIAKGKAVPKKGVFEFDPTKSTAAKVEFRLQQAKFILRKIVNLAYLEEPNLTNEGNVILGYLKAAGVNEKKLIKNMSDPQKQIKILIEGINQREFI</sequence>
<proteinExistence type="predicted"/>
<reference evidence="3" key="1">
    <citation type="submission" date="2017-04" db="EMBL/GenBank/DDBJ databases">
        <authorList>
            <person name="Varghese N."/>
            <person name="Submissions S."/>
        </authorList>
    </citation>
    <scope>NUCLEOTIDE SEQUENCE [LARGE SCALE GENOMIC DNA]</scope>
    <source>
        <strain evidence="3">DSM 16537</strain>
    </source>
</reference>
<name>A0A1W2GZH2_9BACT</name>
<dbReference type="Proteomes" id="UP000192333">
    <property type="component" value="Chromosome I"/>
</dbReference>
<organism evidence="2 3">
    <name type="scientific">Aquiflexum balticum DSM 16537</name>
    <dbReference type="NCBI Taxonomy" id="758820"/>
    <lineage>
        <taxon>Bacteria</taxon>
        <taxon>Pseudomonadati</taxon>
        <taxon>Bacteroidota</taxon>
        <taxon>Cytophagia</taxon>
        <taxon>Cytophagales</taxon>
        <taxon>Cyclobacteriaceae</taxon>
        <taxon>Aquiflexum</taxon>
    </lineage>
</organism>
<dbReference type="STRING" id="758820.SAMN00777080_0278"/>
<dbReference type="OrthoDB" id="1429691at2"/>
<dbReference type="RefSeq" id="WP_084118610.1">
    <property type="nucleotide sequence ID" value="NZ_LT838813.1"/>
</dbReference>
<protein>
    <submittedName>
        <fullName evidence="2">Uncharacterized protein</fullName>
    </submittedName>
</protein>